<dbReference type="SMART" id="SM00173">
    <property type="entry name" value="RAS"/>
    <property type="match status" value="1"/>
</dbReference>
<keyword evidence="3" id="KW-0342">GTP-binding</keyword>
<evidence type="ECO:0000313" key="6">
    <source>
        <dbReference type="Proteomes" id="UP000623467"/>
    </source>
</evidence>
<reference evidence="5" key="1">
    <citation type="submission" date="2020-05" db="EMBL/GenBank/DDBJ databases">
        <title>Mycena genomes resolve the evolution of fungal bioluminescence.</title>
        <authorList>
            <person name="Tsai I.J."/>
        </authorList>
    </citation>
    <scope>NUCLEOTIDE SEQUENCE</scope>
    <source>
        <strain evidence="5">160909Yilan</strain>
    </source>
</reference>
<keyword evidence="5" id="KW-0132">Cell division</keyword>
<keyword evidence="2" id="KW-0547">Nucleotide-binding</keyword>
<comment type="caution">
    <text evidence="5">The sequence shown here is derived from an EMBL/GenBank/DDBJ whole genome shotgun (WGS) entry which is preliminary data.</text>
</comment>
<dbReference type="PROSITE" id="PS51419">
    <property type="entry name" value="RAB"/>
    <property type="match status" value="1"/>
</dbReference>
<evidence type="ECO:0000313" key="5">
    <source>
        <dbReference type="EMBL" id="KAF7341061.1"/>
    </source>
</evidence>
<dbReference type="GO" id="GO:0007264">
    <property type="term" value="P:small GTPase-mediated signal transduction"/>
    <property type="evidence" value="ECO:0007669"/>
    <property type="project" value="InterPro"/>
</dbReference>
<dbReference type="AlphaFoldDB" id="A0A8H6XIC8"/>
<dbReference type="SMART" id="SM00175">
    <property type="entry name" value="RAB"/>
    <property type="match status" value="1"/>
</dbReference>
<evidence type="ECO:0000256" key="3">
    <source>
        <dbReference type="ARBA" id="ARBA00023134"/>
    </source>
</evidence>
<dbReference type="SMART" id="SM00174">
    <property type="entry name" value="RHO"/>
    <property type="match status" value="1"/>
</dbReference>
<dbReference type="InterPro" id="IPR005225">
    <property type="entry name" value="Small_GTP-bd"/>
</dbReference>
<keyword evidence="4" id="KW-0732">Signal</keyword>
<gene>
    <name evidence="5" type="ORF">MSAN_02092200</name>
</gene>
<evidence type="ECO:0000256" key="4">
    <source>
        <dbReference type="SAM" id="SignalP"/>
    </source>
</evidence>
<feature type="chain" id="PRO_5034551311" evidence="4">
    <location>
        <begin position="19"/>
        <end position="207"/>
    </location>
</feature>
<dbReference type="SUPFAM" id="SSF52540">
    <property type="entry name" value="P-loop containing nucleoside triphosphate hydrolases"/>
    <property type="match status" value="1"/>
</dbReference>
<keyword evidence="1" id="KW-0488">Methylation</keyword>
<feature type="signal peptide" evidence="4">
    <location>
        <begin position="1"/>
        <end position="18"/>
    </location>
</feature>
<dbReference type="PRINTS" id="PR00449">
    <property type="entry name" value="RASTRNSFRMNG"/>
</dbReference>
<dbReference type="InterPro" id="IPR027417">
    <property type="entry name" value="P-loop_NTPase"/>
</dbReference>
<name>A0A8H6XIC8_9AGAR</name>
<sequence length="207" mass="23009">MPNSLILLLQTCLLTSYADKKFQTEYIPTVFGGYAITVMVGDVPYTFGVFDTLAGSPWDRENERLRPLSYPRTDVFIVCFSVGMPVSFHNVKHKWFPEAEHFCPGVPCVVAATQIDLRPTQNGLSSRTNRSFEVKLPWQKDELVQSGMITTAEGKKLADELNAAGYVECSAKTHEGVHAAFDAAIIAAVQYQQRDTGAKKKWNCVVV</sequence>
<dbReference type="Pfam" id="PF00071">
    <property type="entry name" value="Ras"/>
    <property type="match status" value="1"/>
</dbReference>
<evidence type="ECO:0000256" key="2">
    <source>
        <dbReference type="ARBA" id="ARBA00022741"/>
    </source>
</evidence>
<accession>A0A8H6XIC8</accession>
<dbReference type="EMBL" id="JACAZH010000028">
    <property type="protein sequence ID" value="KAF7341061.1"/>
    <property type="molecule type" value="Genomic_DNA"/>
</dbReference>
<organism evidence="5 6">
    <name type="scientific">Mycena sanguinolenta</name>
    <dbReference type="NCBI Taxonomy" id="230812"/>
    <lineage>
        <taxon>Eukaryota</taxon>
        <taxon>Fungi</taxon>
        <taxon>Dikarya</taxon>
        <taxon>Basidiomycota</taxon>
        <taxon>Agaricomycotina</taxon>
        <taxon>Agaricomycetes</taxon>
        <taxon>Agaricomycetidae</taxon>
        <taxon>Agaricales</taxon>
        <taxon>Marasmiineae</taxon>
        <taxon>Mycenaceae</taxon>
        <taxon>Mycena</taxon>
    </lineage>
</organism>
<dbReference type="GO" id="GO:0003924">
    <property type="term" value="F:GTPase activity"/>
    <property type="evidence" value="ECO:0007669"/>
    <property type="project" value="InterPro"/>
</dbReference>
<dbReference type="InterPro" id="IPR003578">
    <property type="entry name" value="Small_GTPase_Rho"/>
</dbReference>
<keyword evidence="6" id="KW-1185">Reference proteome</keyword>
<dbReference type="InterPro" id="IPR001806">
    <property type="entry name" value="Small_GTPase"/>
</dbReference>
<dbReference type="OrthoDB" id="2966398at2759"/>
<dbReference type="GO" id="GO:0005525">
    <property type="term" value="F:GTP binding"/>
    <property type="evidence" value="ECO:0007669"/>
    <property type="project" value="UniProtKB-KW"/>
</dbReference>
<dbReference type="GO" id="GO:0051301">
    <property type="term" value="P:cell division"/>
    <property type="evidence" value="ECO:0007669"/>
    <property type="project" value="UniProtKB-KW"/>
</dbReference>
<dbReference type="Proteomes" id="UP000623467">
    <property type="component" value="Unassembled WGS sequence"/>
</dbReference>
<protein>
    <submittedName>
        <fullName evidence="5">Cell division control protein 42</fullName>
    </submittedName>
</protein>
<dbReference type="Gene3D" id="3.40.50.300">
    <property type="entry name" value="P-loop containing nucleotide triphosphate hydrolases"/>
    <property type="match status" value="1"/>
</dbReference>
<evidence type="ECO:0000256" key="1">
    <source>
        <dbReference type="ARBA" id="ARBA00022481"/>
    </source>
</evidence>
<keyword evidence="5" id="KW-0131">Cell cycle</keyword>
<dbReference type="NCBIfam" id="TIGR00231">
    <property type="entry name" value="small_GTP"/>
    <property type="match status" value="1"/>
</dbReference>
<proteinExistence type="predicted"/>
<dbReference type="PANTHER" id="PTHR24072">
    <property type="entry name" value="RHO FAMILY GTPASE"/>
    <property type="match status" value="1"/>
</dbReference>
<dbReference type="PROSITE" id="PS51420">
    <property type="entry name" value="RHO"/>
    <property type="match status" value="1"/>
</dbReference>
<dbReference type="CDD" id="cd00157">
    <property type="entry name" value="Rho"/>
    <property type="match status" value="1"/>
</dbReference>